<name>A0ABV7LG89_9HYPH</name>
<dbReference type="Gene3D" id="3.40.630.30">
    <property type="match status" value="1"/>
</dbReference>
<dbReference type="InterPro" id="IPR050832">
    <property type="entry name" value="Bact_Acetyltransf"/>
</dbReference>
<dbReference type="InterPro" id="IPR000182">
    <property type="entry name" value="GNAT_dom"/>
</dbReference>
<evidence type="ECO:0000313" key="4">
    <source>
        <dbReference type="EMBL" id="MFC3266446.1"/>
    </source>
</evidence>
<organism evidence="4 5">
    <name type="scientific">Camelimonas abortus</name>
    <dbReference type="NCBI Taxonomy" id="1017184"/>
    <lineage>
        <taxon>Bacteria</taxon>
        <taxon>Pseudomonadati</taxon>
        <taxon>Pseudomonadota</taxon>
        <taxon>Alphaproteobacteria</taxon>
        <taxon>Hyphomicrobiales</taxon>
        <taxon>Chelatococcaceae</taxon>
        <taxon>Camelimonas</taxon>
    </lineage>
</organism>
<keyword evidence="5" id="KW-1185">Reference proteome</keyword>
<dbReference type="PANTHER" id="PTHR43877:SF1">
    <property type="entry name" value="ACETYLTRANSFERASE"/>
    <property type="match status" value="1"/>
</dbReference>
<gene>
    <name evidence="4" type="ORF">ACFOEX_08780</name>
</gene>
<evidence type="ECO:0000259" key="3">
    <source>
        <dbReference type="PROSITE" id="PS51186"/>
    </source>
</evidence>
<dbReference type="RefSeq" id="WP_376830321.1">
    <property type="nucleotide sequence ID" value="NZ_JBHLWR010000006.1"/>
</dbReference>
<dbReference type="PANTHER" id="PTHR43877">
    <property type="entry name" value="AMINOALKYLPHOSPHONATE N-ACETYLTRANSFERASE-RELATED-RELATED"/>
    <property type="match status" value="1"/>
</dbReference>
<evidence type="ECO:0000313" key="5">
    <source>
        <dbReference type="Proteomes" id="UP001595536"/>
    </source>
</evidence>
<dbReference type="GO" id="GO:0016746">
    <property type="term" value="F:acyltransferase activity"/>
    <property type="evidence" value="ECO:0007669"/>
    <property type="project" value="UniProtKB-KW"/>
</dbReference>
<feature type="domain" description="N-acetyltransferase" evidence="3">
    <location>
        <begin position="7"/>
        <end position="160"/>
    </location>
</feature>
<dbReference type="InterPro" id="IPR016181">
    <property type="entry name" value="Acyl_CoA_acyltransferase"/>
</dbReference>
<dbReference type="Proteomes" id="UP001595536">
    <property type="component" value="Unassembled WGS sequence"/>
</dbReference>
<dbReference type="EMBL" id="JBHRUV010000041">
    <property type="protein sequence ID" value="MFC3266446.1"/>
    <property type="molecule type" value="Genomic_DNA"/>
</dbReference>
<accession>A0ABV7LG89</accession>
<keyword evidence="1 4" id="KW-0808">Transferase</keyword>
<dbReference type="Pfam" id="PF13673">
    <property type="entry name" value="Acetyltransf_10"/>
    <property type="match status" value="1"/>
</dbReference>
<dbReference type="CDD" id="cd04301">
    <property type="entry name" value="NAT_SF"/>
    <property type="match status" value="1"/>
</dbReference>
<proteinExistence type="predicted"/>
<dbReference type="PROSITE" id="PS51186">
    <property type="entry name" value="GNAT"/>
    <property type="match status" value="1"/>
</dbReference>
<evidence type="ECO:0000256" key="1">
    <source>
        <dbReference type="ARBA" id="ARBA00022679"/>
    </source>
</evidence>
<evidence type="ECO:0000256" key="2">
    <source>
        <dbReference type="ARBA" id="ARBA00023315"/>
    </source>
</evidence>
<reference evidence="5" key="1">
    <citation type="journal article" date="2019" name="Int. J. Syst. Evol. Microbiol.">
        <title>The Global Catalogue of Microorganisms (GCM) 10K type strain sequencing project: providing services to taxonomists for standard genome sequencing and annotation.</title>
        <authorList>
            <consortium name="The Broad Institute Genomics Platform"/>
            <consortium name="The Broad Institute Genome Sequencing Center for Infectious Disease"/>
            <person name="Wu L."/>
            <person name="Ma J."/>
        </authorList>
    </citation>
    <scope>NUCLEOTIDE SEQUENCE [LARGE SCALE GENOMIC DNA]</scope>
    <source>
        <strain evidence="5">CCM 7941</strain>
    </source>
</reference>
<keyword evidence="2 4" id="KW-0012">Acyltransferase</keyword>
<comment type="caution">
    <text evidence="4">The sequence shown here is derived from an EMBL/GenBank/DDBJ whole genome shotgun (WGS) entry which is preliminary data.</text>
</comment>
<dbReference type="SUPFAM" id="SSF55729">
    <property type="entry name" value="Acyl-CoA N-acyltransferases (Nat)"/>
    <property type="match status" value="1"/>
</dbReference>
<sequence length="172" mass="18264">MGQAFRAGLRPCLPSDAPVLAEIYREAVHVLAEDDYDGIQRDAWAALADDSEAFARRLAGGLTLVAVVGGAPVGFASLRGGDEVDMLYVHPSAAGQGVGAMLLEALEKLAAARGARMLTAAVSDVASHLFTKLGYEQQRRETVDLDGVWLGRTVMTKRLAKAGGETTPRERQ</sequence>
<protein>
    <submittedName>
        <fullName evidence="4">GNAT family N-acetyltransferase</fullName>
        <ecNumber evidence="4">2.3.-.-</ecNumber>
    </submittedName>
</protein>
<dbReference type="EC" id="2.3.-.-" evidence="4"/>